<keyword evidence="5 17" id="KW-0808">Transferase</keyword>
<dbReference type="InterPro" id="IPR001098">
    <property type="entry name" value="DNA-dir_DNA_pol_A_palm_dom"/>
</dbReference>
<dbReference type="CDD" id="cd06139">
    <property type="entry name" value="DNA_polA_I_Ecoli_like_exo"/>
    <property type="match status" value="1"/>
</dbReference>
<evidence type="ECO:0000256" key="13">
    <source>
        <dbReference type="ARBA" id="ARBA00023125"/>
    </source>
</evidence>
<keyword evidence="8" id="KW-0540">Nuclease</keyword>
<protein>
    <recommendedName>
        <fullName evidence="4 16">DNA polymerase I</fullName>
        <ecNumber evidence="3 16">2.7.7.7</ecNumber>
    </recommendedName>
</protein>
<keyword evidence="11 17" id="KW-0269">Exonuclease</keyword>
<dbReference type="Gene3D" id="3.40.50.1010">
    <property type="entry name" value="5'-nuclease"/>
    <property type="match status" value="1"/>
</dbReference>
<dbReference type="Pfam" id="PF00476">
    <property type="entry name" value="DNA_pol_A"/>
    <property type="match status" value="1"/>
</dbReference>
<dbReference type="EC" id="2.7.7.7" evidence="3 16"/>
<accession>A0ABY0C1C7</accession>
<evidence type="ECO:0000313" key="22">
    <source>
        <dbReference type="Proteomes" id="UP000287410"/>
    </source>
</evidence>
<evidence type="ECO:0000256" key="11">
    <source>
        <dbReference type="ARBA" id="ARBA00022839"/>
    </source>
</evidence>
<dbReference type="InterPro" id="IPR002421">
    <property type="entry name" value="5-3_exonuclease"/>
</dbReference>
<evidence type="ECO:0000256" key="12">
    <source>
        <dbReference type="ARBA" id="ARBA00022932"/>
    </source>
</evidence>
<evidence type="ECO:0000256" key="8">
    <source>
        <dbReference type="ARBA" id="ARBA00022722"/>
    </source>
</evidence>
<keyword evidence="9 17" id="KW-0227">DNA damage</keyword>
<keyword evidence="12 17" id="KW-0239">DNA-directed DNA polymerase</keyword>
<evidence type="ECO:0000256" key="5">
    <source>
        <dbReference type="ARBA" id="ARBA00022679"/>
    </source>
</evidence>
<dbReference type="Gene3D" id="3.30.420.10">
    <property type="entry name" value="Ribonuclease H-like superfamily/Ribonuclease H"/>
    <property type="match status" value="1"/>
</dbReference>
<dbReference type="InterPro" id="IPR012337">
    <property type="entry name" value="RNaseH-like_sf"/>
</dbReference>
<comment type="function">
    <text evidence="17">In addition to polymerase activity, this DNA polymerase exhibits 3'-5' and 5'-3' exonuclease activity.</text>
</comment>
<dbReference type="SUPFAM" id="SSF56672">
    <property type="entry name" value="DNA/RNA polymerases"/>
    <property type="match status" value="1"/>
</dbReference>
<dbReference type="SUPFAM" id="SSF53098">
    <property type="entry name" value="Ribonuclease H-like"/>
    <property type="match status" value="1"/>
</dbReference>
<dbReference type="InterPro" id="IPR043502">
    <property type="entry name" value="DNA/RNA_pol_sf"/>
</dbReference>
<comment type="similarity">
    <text evidence="1 17">Belongs to the DNA polymerase type-A family.</text>
</comment>
<comment type="caution">
    <text evidence="21">The sequence shown here is derived from an EMBL/GenBank/DDBJ whole genome shotgun (WGS) entry which is preliminary data.</text>
</comment>
<evidence type="ECO:0000259" key="20">
    <source>
        <dbReference type="SMART" id="SM00482"/>
    </source>
</evidence>
<dbReference type="InterPro" id="IPR002562">
    <property type="entry name" value="3'-5'_exonuclease_dom"/>
</dbReference>
<dbReference type="Gene3D" id="1.10.150.20">
    <property type="entry name" value="5' to 3' exonuclease, C-terminal subdomain"/>
    <property type="match status" value="2"/>
</dbReference>
<dbReference type="Gene3D" id="1.20.1060.10">
    <property type="entry name" value="Taq DNA Polymerase, Chain T, domain 4"/>
    <property type="match status" value="1"/>
</dbReference>
<dbReference type="PANTHER" id="PTHR10133">
    <property type="entry name" value="DNA POLYMERASE I"/>
    <property type="match status" value="1"/>
</dbReference>
<dbReference type="RefSeq" id="WP_126788842.1">
    <property type="nucleotide sequence ID" value="NZ_PIPN01000002.1"/>
</dbReference>
<evidence type="ECO:0000256" key="6">
    <source>
        <dbReference type="ARBA" id="ARBA00022695"/>
    </source>
</evidence>
<dbReference type="CDD" id="cd09898">
    <property type="entry name" value="H3TH_53EXO"/>
    <property type="match status" value="1"/>
</dbReference>
<dbReference type="SMART" id="SM00475">
    <property type="entry name" value="53EXOc"/>
    <property type="match status" value="1"/>
</dbReference>
<evidence type="ECO:0000256" key="3">
    <source>
        <dbReference type="ARBA" id="ARBA00012417"/>
    </source>
</evidence>
<keyword evidence="10 17" id="KW-0378">Hydrolase</keyword>
<evidence type="ECO:0000256" key="15">
    <source>
        <dbReference type="ARBA" id="ARBA00049244"/>
    </source>
</evidence>
<evidence type="ECO:0000259" key="18">
    <source>
        <dbReference type="SMART" id="SM00474"/>
    </source>
</evidence>
<evidence type="ECO:0000256" key="17">
    <source>
        <dbReference type="RuleBase" id="RU004460"/>
    </source>
</evidence>
<dbReference type="InterPro" id="IPR036279">
    <property type="entry name" value="5-3_exonuclease_C_sf"/>
</dbReference>
<dbReference type="EMBL" id="PIPN01000002">
    <property type="protein sequence ID" value="RUO30866.1"/>
    <property type="molecule type" value="Genomic_DNA"/>
</dbReference>
<comment type="subunit">
    <text evidence="2">Single-chain monomer with multiple functions.</text>
</comment>
<sequence>MTQIPENPFILVDGSSYLFRAYHAPPHLTNSAGEPTGAIYGVVNMLRSLLKRYKPSHMAVVFDAKGKTFRNDLYAEYKANRPPMPDDLRSQIAPLHKIVQAMGLPLLCIDGVEADDVIGTLARQAEKEGRLTLISTGDKDMAQLVGEHTILINTMSDTITDIEGVKSKFGVSPEQIIDYLALMGDSSDNIPGLPGVGDKTAQAMLQGMQSIDAMLEAPEKLTELGFRGAKSMPKKLMEYKEQLLLSRELATIDENVSLSMKPDELTIQPADTEALVQLYGQCEFRRWLGEVLEQGAATDQALGLAPDERKAGSDIETKTASIDTSAYETILSKEAFTRWLEKLKAAEVFALDTETTSLNYMDARLVGLSFAVQEGEAAYLPLAHDYLDAPAQLDMDWVLAELKPLLEDPTPRKVGQNLKYDMHILANYGIGLRGILNDTMLASYVLNSVSSRHDMDTLSLQYLNHKTISFTDVAGKGAKQLTFNQIGLDEAAPYAAEDADVTLRLHHALWQRLQDEPGLRSVLVDMELPVLSILAGMERRGVVVDPGLLAIQSKELELALRQIEEEAFAIAGEEFNLNSTKQLQAILFEKLELPVRKKTPKGAPSTAEEVLQELALDYPLPDLILKHRGMAKLKSTYTDKLPKVMNRTTQRIHTSYHQAVAATGRLSSSDPNLQNIPIRNEAGRRVRKAFIAPAGYKVVAIDYSQIELRIMAHLSQDKSLLDAFAKGLDIHSATAAEVFGVPLESVSSEQRRSAKAVNFGLIYGMSAFGLARQLGIGRNDAQHYMDTYFERFPGVQDYMERTRLQAADKGYVETLFGRRLYLPEIKARNIPRKKAAERAAINAPMQGTAADIIKRAMIKVADWLAKQPQQDEVFMTMQVHDELVFEIKEEALDRIVPALCSVMEEAADLDVPLVAEAGIGDNWDEAH</sequence>
<dbReference type="Gene3D" id="3.30.70.370">
    <property type="match status" value="1"/>
</dbReference>
<reference evidence="21 22" key="1">
    <citation type="journal article" date="2018" name="Front. Microbiol.">
        <title>Genome-Based Analysis Reveals the Taxonomy and Diversity of the Family Idiomarinaceae.</title>
        <authorList>
            <person name="Liu Y."/>
            <person name="Lai Q."/>
            <person name="Shao Z."/>
        </authorList>
    </citation>
    <scope>NUCLEOTIDE SEQUENCE [LARGE SCALE GENOMIC DNA]</scope>
    <source>
        <strain evidence="21 22">GBSy1</strain>
    </source>
</reference>
<dbReference type="InterPro" id="IPR018320">
    <property type="entry name" value="DNA_polymerase_1"/>
</dbReference>
<dbReference type="SUPFAM" id="SSF88723">
    <property type="entry name" value="PIN domain-like"/>
    <property type="match status" value="1"/>
</dbReference>
<dbReference type="Pfam" id="PF02739">
    <property type="entry name" value="5_3_exonuc_N"/>
    <property type="match status" value="1"/>
</dbReference>
<evidence type="ECO:0000256" key="2">
    <source>
        <dbReference type="ARBA" id="ARBA00011541"/>
    </source>
</evidence>
<name>A0ABY0C1C7_9GAMM</name>
<evidence type="ECO:0000256" key="1">
    <source>
        <dbReference type="ARBA" id="ARBA00007705"/>
    </source>
</evidence>
<dbReference type="Pfam" id="PF01367">
    <property type="entry name" value="5_3_exonuc"/>
    <property type="match status" value="1"/>
</dbReference>
<keyword evidence="22" id="KW-1185">Reference proteome</keyword>
<dbReference type="InterPro" id="IPR002298">
    <property type="entry name" value="DNA_polymerase_A"/>
</dbReference>
<dbReference type="PROSITE" id="PS00447">
    <property type="entry name" value="DNA_POLYMERASE_A"/>
    <property type="match status" value="1"/>
</dbReference>
<gene>
    <name evidence="17" type="primary">polA</name>
    <name evidence="21" type="ORF">CWE12_06415</name>
</gene>
<dbReference type="NCBIfam" id="NF004397">
    <property type="entry name" value="PRK05755.1"/>
    <property type="match status" value="1"/>
</dbReference>
<dbReference type="PANTHER" id="PTHR10133:SF27">
    <property type="entry name" value="DNA POLYMERASE NU"/>
    <property type="match status" value="1"/>
</dbReference>
<keyword evidence="13 17" id="KW-0238">DNA-binding</keyword>
<dbReference type="PRINTS" id="PR00868">
    <property type="entry name" value="DNAPOLI"/>
</dbReference>
<dbReference type="NCBIfam" id="TIGR00593">
    <property type="entry name" value="pola"/>
    <property type="match status" value="1"/>
</dbReference>
<comment type="catalytic activity">
    <reaction evidence="15 17">
        <text>DNA(n) + a 2'-deoxyribonucleoside 5'-triphosphate = DNA(n+1) + diphosphate</text>
        <dbReference type="Rhea" id="RHEA:22508"/>
        <dbReference type="Rhea" id="RHEA-COMP:17339"/>
        <dbReference type="Rhea" id="RHEA-COMP:17340"/>
        <dbReference type="ChEBI" id="CHEBI:33019"/>
        <dbReference type="ChEBI" id="CHEBI:61560"/>
        <dbReference type="ChEBI" id="CHEBI:173112"/>
        <dbReference type="EC" id="2.7.7.7"/>
    </reaction>
</comment>
<evidence type="ECO:0000256" key="4">
    <source>
        <dbReference type="ARBA" id="ARBA00020311"/>
    </source>
</evidence>
<evidence type="ECO:0000313" key="21">
    <source>
        <dbReference type="EMBL" id="RUO30866.1"/>
    </source>
</evidence>
<dbReference type="SMART" id="SM00482">
    <property type="entry name" value="POLAc"/>
    <property type="match status" value="1"/>
</dbReference>
<evidence type="ECO:0000256" key="10">
    <source>
        <dbReference type="ARBA" id="ARBA00022801"/>
    </source>
</evidence>
<dbReference type="SMART" id="SM00474">
    <property type="entry name" value="35EXOc"/>
    <property type="match status" value="1"/>
</dbReference>
<feature type="domain" description="3'-5' exonuclease" evidence="18">
    <location>
        <begin position="327"/>
        <end position="514"/>
    </location>
</feature>
<organism evidence="21 22">
    <name type="scientific">Aliidiomarina sedimenti</name>
    <dbReference type="NCBI Taxonomy" id="1933879"/>
    <lineage>
        <taxon>Bacteria</taxon>
        <taxon>Pseudomonadati</taxon>
        <taxon>Pseudomonadota</taxon>
        <taxon>Gammaproteobacteria</taxon>
        <taxon>Alteromonadales</taxon>
        <taxon>Idiomarinaceae</taxon>
        <taxon>Aliidiomarina</taxon>
    </lineage>
</organism>
<dbReference type="InterPro" id="IPR019760">
    <property type="entry name" value="DNA-dir_DNA_pol_A_CS"/>
</dbReference>
<dbReference type="InterPro" id="IPR020046">
    <property type="entry name" value="5-3_exonucl_a-hlix_arch_N"/>
</dbReference>
<dbReference type="InterPro" id="IPR036397">
    <property type="entry name" value="RNaseH_sf"/>
</dbReference>
<evidence type="ECO:0000256" key="16">
    <source>
        <dbReference type="NCBIfam" id="TIGR00593"/>
    </source>
</evidence>
<dbReference type="CDD" id="cd08637">
    <property type="entry name" value="DNA_pol_A_pol_I_C"/>
    <property type="match status" value="1"/>
</dbReference>
<keyword evidence="14 17" id="KW-0234">DNA repair</keyword>
<dbReference type="InterPro" id="IPR020045">
    <property type="entry name" value="DNA_polI_H3TH"/>
</dbReference>
<dbReference type="Proteomes" id="UP000287410">
    <property type="component" value="Unassembled WGS sequence"/>
</dbReference>
<dbReference type="CDD" id="cd09859">
    <property type="entry name" value="PIN_53EXO"/>
    <property type="match status" value="1"/>
</dbReference>
<feature type="domain" description="5'-3' exonuclease" evidence="19">
    <location>
        <begin position="7"/>
        <end position="268"/>
    </location>
</feature>
<dbReference type="InterPro" id="IPR029060">
    <property type="entry name" value="PIN-like_dom_sf"/>
</dbReference>
<evidence type="ECO:0000256" key="7">
    <source>
        <dbReference type="ARBA" id="ARBA00022705"/>
    </source>
</evidence>
<evidence type="ECO:0000256" key="14">
    <source>
        <dbReference type="ARBA" id="ARBA00023204"/>
    </source>
</evidence>
<evidence type="ECO:0000256" key="9">
    <source>
        <dbReference type="ARBA" id="ARBA00022763"/>
    </source>
</evidence>
<keyword evidence="6 17" id="KW-0548">Nucleotidyltransferase</keyword>
<dbReference type="SMART" id="SM00279">
    <property type="entry name" value="HhH2"/>
    <property type="match status" value="1"/>
</dbReference>
<dbReference type="Pfam" id="PF01612">
    <property type="entry name" value="DNA_pol_A_exo1"/>
    <property type="match status" value="1"/>
</dbReference>
<dbReference type="InterPro" id="IPR008918">
    <property type="entry name" value="HhH2"/>
</dbReference>
<evidence type="ECO:0000259" key="19">
    <source>
        <dbReference type="SMART" id="SM00475"/>
    </source>
</evidence>
<feature type="domain" description="DNA-directed DNA polymerase family A palm" evidence="20">
    <location>
        <begin position="683"/>
        <end position="891"/>
    </location>
</feature>
<proteinExistence type="inferred from homology"/>
<keyword evidence="7 17" id="KW-0235">DNA replication</keyword>
<dbReference type="SUPFAM" id="SSF47807">
    <property type="entry name" value="5' to 3' exonuclease, C-terminal subdomain"/>
    <property type="match status" value="1"/>
</dbReference>